<proteinExistence type="predicted"/>
<keyword evidence="1" id="KW-0812">Transmembrane</keyword>
<protein>
    <submittedName>
        <fullName evidence="2">Uncharacterized protein</fullName>
    </submittedName>
</protein>
<dbReference type="RefSeq" id="WP_179842304.1">
    <property type="nucleotide sequence ID" value="NZ_JACCBA010000001.1"/>
</dbReference>
<keyword evidence="3" id="KW-1185">Reference proteome</keyword>
<organism evidence="2 3">
    <name type="scientific">Actinomadura luteofluorescens</name>
    <dbReference type="NCBI Taxonomy" id="46163"/>
    <lineage>
        <taxon>Bacteria</taxon>
        <taxon>Bacillati</taxon>
        <taxon>Actinomycetota</taxon>
        <taxon>Actinomycetes</taxon>
        <taxon>Streptosporangiales</taxon>
        <taxon>Thermomonosporaceae</taxon>
        <taxon>Actinomadura</taxon>
    </lineage>
</organism>
<feature type="transmembrane region" description="Helical" evidence="1">
    <location>
        <begin position="20"/>
        <end position="38"/>
    </location>
</feature>
<evidence type="ECO:0000313" key="2">
    <source>
        <dbReference type="EMBL" id="NYD44766.1"/>
    </source>
</evidence>
<sequence>MVTIVLVAGATVPSINTTALLGAVPLLLAVLVVAVLGVDTGRTAGAAEDATVQPAGA</sequence>
<comment type="caution">
    <text evidence="2">The sequence shown here is derived from an EMBL/GenBank/DDBJ whole genome shotgun (WGS) entry which is preliminary data.</text>
</comment>
<name>A0A7Y9JDV0_9ACTN</name>
<dbReference type="Proteomes" id="UP000529783">
    <property type="component" value="Unassembled WGS sequence"/>
</dbReference>
<accession>A0A7Y9JDV0</accession>
<evidence type="ECO:0000313" key="3">
    <source>
        <dbReference type="Proteomes" id="UP000529783"/>
    </source>
</evidence>
<keyword evidence="1" id="KW-1133">Transmembrane helix</keyword>
<evidence type="ECO:0000256" key="1">
    <source>
        <dbReference type="SAM" id="Phobius"/>
    </source>
</evidence>
<keyword evidence="1" id="KW-0472">Membrane</keyword>
<reference evidence="2 3" key="1">
    <citation type="submission" date="2020-07" db="EMBL/GenBank/DDBJ databases">
        <title>Sequencing the genomes of 1000 actinobacteria strains.</title>
        <authorList>
            <person name="Klenk H.-P."/>
        </authorList>
    </citation>
    <scope>NUCLEOTIDE SEQUENCE [LARGE SCALE GENOMIC DNA]</scope>
    <source>
        <strain evidence="2 3">DSM 40398</strain>
    </source>
</reference>
<dbReference type="EMBL" id="JACCBA010000001">
    <property type="protein sequence ID" value="NYD44766.1"/>
    <property type="molecule type" value="Genomic_DNA"/>
</dbReference>
<gene>
    <name evidence="2" type="ORF">BJY14_000749</name>
</gene>
<dbReference type="AlphaFoldDB" id="A0A7Y9JDV0"/>